<keyword evidence="4" id="KW-0378">Hydrolase</keyword>
<dbReference type="Pfam" id="PF01478">
    <property type="entry name" value="Peptidase_A24"/>
    <property type="match status" value="1"/>
</dbReference>
<keyword evidence="2" id="KW-0812">Transmembrane</keyword>
<dbReference type="EMBL" id="JBBPIX010000002">
    <property type="protein sequence ID" value="MEK6463146.1"/>
    <property type="molecule type" value="Genomic_DNA"/>
</dbReference>
<evidence type="ECO:0000313" key="4">
    <source>
        <dbReference type="EMBL" id="MEK6463146.1"/>
    </source>
</evidence>
<proteinExistence type="inferred from homology"/>
<comment type="similarity">
    <text evidence="1">Belongs to the peptidase A24 family.</text>
</comment>
<dbReference type="EC" id="3.4.23.43" evidence="4"/>
<dbReference type="Proteomes" id="UP001367513">
    <property type="component" value="Unassembled WGS sequence"/>
</dbReference>
<gene>
    <name evidence="4" type="ORF">WG925_05270</name>
</gene>
<keyword evidence="2" id="KW-1133">Transmembrane helix</keyword>
<feature type="transmembrane region" description="Helical" evidence="2">
    <location>
        <begin position="67"/>
        <end position="88"/>
    </location>
</feature>
<dbReference type="InterPro" id="IPR050882">
    <property type="entry name" value="Prepilin_peptidase/N-MTase"/>
</dbReference>
<feature type="transmembrane region" description="Helical" evidence="2">
    <location>
        <begin position="196"/>
        <end position="217"/>
    </location>
</feature>
<feature type="transmembrane region" description="Helical" evidence="2">
    <location>
        <begin position="100"/>
        <end position="131"/>
    </location>
</feature>
<dbReference type="RefSeq" id="WP_346103115.1">
    <property type="nucleotide sequence ID" value="NZ_BAAAOD010000018.1"/>
</dbReference>
<name>A0ABU9A9U3_PSEA5</name>
<dbReference type="GO" id="GO:0004190">
    <property type="term" value="F:aspartic-type endopeptidase activity"/>
    <property type="evidence" value="ECO:0007669"/>
    <property type="project" value="UniProtKB-EC"/>
</dbReference>
<dbReference type="InterPro" id="IPR000045">
    <property type="entry name" value="Prepilin_IV_endopep_pep"/>
</dbReference>
<evidence type="ECO:0000256" key="1">
    <source>
        <dbReference type="ARBA" id="ARBA00005801"/>
    </source>
</evidence>
<comment type="caution">
    <text evidence="4">The sequence shown here is derived from an EMBL/GenBank/DDBJ whole genome shotgun (WGS) entry which is preliminary data.</text>
</comment>
<feature type="domain" description="Prepilin type IV endopeptidase peptidase" evidence="3">
    <location>
        <begin position="73"/>
        <end position="178"/>
    </location>
</feature>
<evidence type="ECO:0000259" key="3">
    <source>
        <dbReference type="Pfam" id="PF01478"/>
    </source>
</evidence>
<evidence type="ECO:0000313" key="5">
    <source>
        <dbReference type="Proteomes" id="UP001367513"/>
    </source>
</evidence>
<accession>A0ABU9A9U3</accession>
<sequence length="221" mass="20859">MDLAATATATVLVAAVLGGGAGVATRRWLAGLPRGAPVPAGWCEAGLALSGAATAGLVVSGLLDPRWTALLAVLSWLAVAGSATDLLVRRLPNALTLPALALVPATLVPAGGAAVGRGLAGAVLLGGAYLVVHLASPRAMGGGDVKLAGPVGAAAAGAGWAALPVVAVLAAVVSAAVALVAVGAGRAGWGSRLPHGPVLLGAALAVVVPAVVVLSGARIPG</sequence>
<feature type="transmembrane region" description="Helical" evidence="2">
    <location>
        <begin position="151"/>
        <end position="184"/>
    </location>
</feature>
<protein>
    <submittedName>
        <fullName evidence="4">Prepilin peptidase</fullName>
        <ecNumber evidence="4">3.4.23.43</ecNumber>
    </submittedName>
</protein>
<dbReference type="Gene3D" id="1.20.120.1220">
    <property type="match status" value="1"/>
</dbReference>
<dbReference type="PANTHER" id="PTHR30487:SF0">
    <property type="entry name" value="PREPILIN LEADER PEPTIDASE_N-METHYLTRANSFERASE-RELATED"/>
    <property type="match status" value="1"/>
</dbReference>
<reference evidence="4 5" key="1">
    <citation type="submission" date="2024-03" db="EMBL/GenBank/DDBJ databases">
        <title>Draft genome sequence of Pseudonocardia carboxydivorans JCM 14827.</title>
        <authorList>
            <person name="Duangmal K."/>
        </authorList>
    </citation>
    <scope>NUCLEOTIDE SEQUENCE [LARGE SCALE GENOMIC DNA]</scope>
    <source>
        <strain evidence="4 5">JCM 14827</strain>
    </source>
</reference>
<dbReference type="PANTHER" id="PTHR30487">
    <property type="entry name" value="TYPE 4 PREPILIN-LIKE PROTEINS LEADER PEPTIDE-PROCESSING ENZYME"/>
    <property type="match status" value="1"/>
</dbReference>
<keyword evidence="2" id="KW-0472">Membrane</keyword>
<evidence type="ECO:0000256" key="2">
    <source>
        <dbReference type="SAM" id="Phobius"/>
    </source>
</evidence>
<organism evidence="4 5">
    <name type="scientific">Pseudonocardia alni subsp. carboxydivorans</name>
    <dbReference type="NCBI Taxonomy" id="415010"/>
    <lineage>
        <taxon>Bacteria</taxon>
        <taxon>Bacillati</taxon>
        <taxon>Actinomycetota</taxon>
        <taxon>Actinomycetes</taxon>
        <taxon>Pseudonocardiales</taxon>
        <taxon>Pseudonocardiaceae</taxon>
        <taxon>Pseudonocardia</taxon>
    </lineage>
</organism>
<keyword evidence="5" id="KW-1185">Reference proteome</keyword>